<proteinExistence type="predicted"/>
<dbReference type="AlphaFoldDB" id="A0A0E4BMH8"/>
<accession>A0A0E4BMH8</accession>
<name>A0A0E4BMH8_9BRAD</name>
<dbReference type="Proteomes" id="UP000063308">
    <property type="component" value="Chromosome"/>
</dbReference>
<reference evidence="1 2" key="1">
    <citation type="submission" date="2014-11" db="EMBL/GenBank/DDBJ databases">
        <title>Symbiosis island explosion on the genome of extra-slow-growing strains of soybean bradyrhizobia with massive insertion sequences.</title>
        <authorList>
            <person name="Iida T."/>
            <person name="Minamisawa K."/>
        </authorList>
    </citation>
    <scope>NUCLEOTIDE SEQUENCE [LARGE SCALE GENOMIC DNA]</scope>
    <source>
        <strain evidence="1 2">NK6</strain>
    </source>
</reference>
<evidence type="ECO:0000313" key="1">
    <source>
        <dbReference type="EMBL" id="BAR55927.1"/>
    </source>
</evidence>
<sequence length="36" mass="3780">MAPLLRVAARSTVTAKPIAATAKLCEVSLIRITSLI</sequence>
<protein>
    <submittedName>
        <fullName evidence="1">Uncharacterized protein</fullName>
    </submittedName>
</protein>
<organism evidence="1 2">
    <name type="scientific">Bradyrhizobium diazoefficiens</name>
    <dbReference type="NCBI Taxonomy" id="1355477"/>
    <lineage>
        <taxon>Bacteria</taxon>
        <taxon>Pseudomonadati</taxon>
        <taxon>Pseudomonadota</taxon>
        <taxon>Alphaproteobacteria</taxon>
        <taxon>Hyphomicrobiales</taxon>
        <taxon>Nitrobacteraceae</taxon>
        <taxon>Bradyrhizobium</taxon>
    </lineage>
</organism>
<evidence type="ECO:0000313" key="2">
    <source>
        <dbReference type="Proteomes" id="UP000063308"/>
    </source>
</evidence>
<gene>
    <name evidence="1" type="ORF">NK6_2746</name>
</gene>
<dbReference type="EMBL" id="AP014685">
    <property type="protein sequence ID" value="BAR55927.1"/>
    <property type="molecule type" value="Genomic_DNA"/>
</dbReference>